<dbReference type="EMBL" id="BGZK01001762">
    <property type="protein sequence ID" value="GBP85830.1"/>
    <property type="molecule type" value="Genomic_DNA"/>
</dbReference>
<comment type="caution">
    <text evidence="1">The sequence shown here is derived from an EMBL/GenBank/DDBJ whole genome shotgun (WGS) entry which is preliminary data.</text>
</comment>
<proteinExistence type="predicted"/>
<gene>
    <name evidence="1" type="ORF">EVAR_61864_1</name>
</gene>
<sequence>MTVSQKEGWKELDRIWLLGSVSTSRHLTEFCYDEGEVFTVTCHLKNARHDKKIWWNLYDENNHDMGDESESLMEYQRSSGEHVSWIRARLSLAKRHDNWLLKCHRAVVNDDGHSTTVDGSIAVRFRLRRDDACQG</sequence>
<dbReference type="Proteomes" id="UP000299102">
    <property type="component" value="Unassembled WGS sequence"/>
</dbReference>
<protein>
    <recommendedName>
        <fullName evidence="3">Ig-like domain-containing protein</fullName>
    </recommendedName>
</protein>
<organism evidence="1 2">
    <name type="scientific">Eumeta variegata</name>
    <name type="common">Bagworm moth</name>
    <name type="synonym">Eumeta japonica</name>
    <dbReference type="NCBI Taxonomy" id="151549"/>
    <lineage>
        <taxon>Eukaryota</taxon>
        <taxon>Metazoa</taxon>
        <taxon>Ecdysozoa</taxon>
        <taxon>Arthropoda</taxon>
        <taxon>Hexapoda</taxon>
        <taxon>Insecta</taxon>
        <taxon>Pterygota</taxon>
        <taxon>Neoptera</taxon>
        <taxon>Endopterygota</taxon>
        <taxon>Lepidoptera</taxon>
        <taxon>Glossata</taxon>
        <taxon>Ditrysia</taxon>
        <taxon>Tineoidea</taxon>
        <taxon>Psychidae</taxon>
        <taxon>Oiketicinae</taxon>
        <taxon>Eumeta</taxon>
    </lineage>
</organism>
<evidence type="ECO:0008006" key="3">
    <source>
        <dbReference type="Google" id="ProtNLM"/>
    </source>
</evidence>
<accession>A0A4C1ZDJ6</accession>
<keyword evidence="2" id="KW-1185">Reference proteome</keyword>
<evidence type="ECO:0000313" key="2">
    <source>
        <dbReference type="Proteomes" id="UP000299102"/>
    </source>
</evidence>
<name>A0A4C1ZDJ6_EUMVA</name>
<reference evidence="1 2" key="1">
    <citation type="journal article" date="2019" name="Commun. Biol.">
        <title>The bagworm genome reveals a unique fibroin gene that provides high tensile strength.</title>
        <authorList>
            <person name="Kono N."/>
            <person name="Nakamura H."/>
            <person name="Ohtoshi R."/>
            <person name="Tomita M."/>
            <person name="Numata K."/>
            <person name="Arakawa K."/>
        </authorList>
    </citation>
    <scope>NUCLEOTIDE SEQUENCE [LARGE SCALE GENOMIC DNA]</scope>
</reference>
<dbReference type="AlphaFoldDB" id="A0A4C1ZDJ6"/>
<evidence type="ECO:0000313" key="1">
    <source>
        <dbReference type="EMBL" id="GBP85830.1"/>
    </source>
</evidence>